<reference evidence="2 3" key="1">
    <citation type="journal article" date="2024" name="Front Chem Biol">
        <title>Unveiling the potential of Daldinia eschscholtzii MFLUCC 19-0629 through bioactivity and bioinformatics studies for enhanced sustainable agriculture production.</title>
        <authorList>
            <person name="Brooks S."/>
            <person name="Weaver J.A."/>
            <person name="Klomchit A."/>
            <person name="Alharthi S.A."/>
            <person name="Onlamun T."/>
            <person name="Nurani R."/>
            <person name="Vong T.K."/>
            <person name="Alberti F."/>
            <person name="Greco C."/>
        </authorList>
    </citation>
    <scope>NUCLEOTIDE SEQUENCE [LARGE SCALE GENOMIC DNA]</scope>
    <source>
        <strain evidence="2">MFLUCC 19-0629</strain>
    </source>
</reference>
<dbReference type="PANTHER" id="PTHR10622">
    <property type="entry name" value="HET DOMAIN-CONTAINING PROTEIN"/>
    <property type="match status" value="1"/>
</dbReference>
<accession>A0AAX6MQE7</accession>
<sequence length="615" mass="69848">MRTDQAQKTSAFISRSRIIPRDHLFVPLSSLLRSNPLIMRLIDVKTLKLKEFFGQDIPPYAILSHTWKGNTEVTFEEWERAAVDDAVKYKDGYAKIVAACSRVHDDGLQYLWCDTNCIDKSSSAELSEAINSMFAWYRDSTVCYAYLHDVKTKDTFAQSRWFTRGWTLQELLAPSKVLFFNRCWTVLGDRSELAEVISGITRIHVDALKNRSTIYDYSIAQRMSWAADRQTTRSEDIAYCLLGIFDINMPLLYGEGPKAFTRLQREIIKVSDDQSILAWDSRYSDDPPLSSVLAPSPAEFRFCGSIVRDPETQCRVYSVTNLGISMNLALIETFITGLVMVGLNCAVQLQSEGGNQRLGNCIKLRRHFRIWIPLCHSRHQVYVRSHLPASKILLHKAYPIFSRPSLTDLFLCLDIRQIAIPQSPEVPQKVLHHSPHLHSGIVVTISSGQLMPLGDIFSEVYPLNNISIVPLKRQGVSTMSHLLISSGSLSVIISVFWNTNGLPEGWQHTTIFDPNLQTTSQMASQAEWACFFDSNRQYLHTKCCNNTFSMHSLHRKLKEACAEKMSTYMKEGKDPVVTVENKPLRDMFGLSHIVVHVIFRESPNLIDCKTALNRG</sequence>
<comment type="caution">
    <text evidence="2">The sequence shown here is derived from an EMBL/GenBank/DDBJ whole genome shotgun (WGS) entry which is preliminary data.</text>
</comment>
<evidence type="ECO:0000313" key="3">
    <source>
        <dbReference type="Proteomes" id="UP001369815"/>
    </source>
</evidence>
<evidence type="ECO:0000313" key="2">
    <source>
        <dbReference type="EMBL" id="KAK6954855.1"/>
    </source>
</evidence>
<name>A0AAX6MQE7_9PEZI</name>
<dbReference type="EMBL" id="JBANMG010000004">
    <property type="protein sequence ID" value="KAK6954855.1"/>
    <property type="molecule type" value="Genomic_DNA"/>
</dbReference>
<dbReference type="InterPro" id="IPR010730">
    <property type="entry name" value="HET"/>
</dbReference>
<gene>
    <name evidence="2" type="ORF">Daesc_004827</name>
</gene>
<proteinExistence type="predicted"/>
<evidence type="ECO:0000259" key="1">
    <source>
        <dbReference type="Pfam" id="PF06985"/>
    </source>
</evidence>
<feature type="domain" description="Heterokaryon incompatibility" evidence="1">
    <location>
        <begin position="60"/>
        <end position="152"/>
    </location>
</feature>
<dbReference type="PANTHER" id="PTHR10622:SF10">
    <property type="entry name" value="HET DOMAIN-CONTAINING PROTEIN"/>
    <property type="match status" value="1"/>
</dbReference>
<protein>
    <recommendedName>
        <fullName evidence="1">Heterokaryon incompatibility domain-containing protein</fullName>
    </recommendedName>
</protein>
<dbReference type="Proteomes" id="UP001369815">
    <property type="component" value="Unassembled WGS sequence"/>
</dbReference>
<dbReference type="AlphaFoldDB" id="A0AAX6MQE7"/>
<organism evidence="2 3">
    <name type="scientific">Daldinia eschscholtzii</name>
    <dbReference type="NCBI Taxonomy" id="292717"/>
    <lineage>
        <taxon>Eukaryota</taxon>
        <taxon>Fungi</taxon>
        <taxon>Dikarya</taxon>
        <taxon>Ascomycota</taxon>
        <taxon>Pezizomycotina</taxon>
        <taxon>Sordariomycetes</taxon>
        <taxon>Xylariomycetidae</taxon>
        <taxon>Xylariales</taxon>
        <taxon>Hypoxylaceae</taxon>
        <taxon>Daldinia</taxon>
    </lineage>
</organism>
<keyword evidence="3" id="KW-1185">Reference proteome</keyword>
<dbReference type="Pfam" id="PF06985">
    <property type="entry name" value="HET"/>
    <property type="match status" value="1"/>
</dbReference>